<feature type="compositionally biased region" description="Pro residues" evidence="3">
    <location>
        <begin position="420"/>
        <end position="429"/>
    </location>
</feature>
<dbReference type="InterPro" id="IPR029063">
    <property type="entry name" value="SAM-dependent_MTases_sf"/>
</dbReference>
<keyword evidence="2" id="KW-0808">Transferase</keyword>
<evidence type="ECO:0000256" key="3">
    <source>
        <dbReference type="SAM" id="MobiDB-lite"/>
    </source>
</evidence>
<proteinExistence type="predicted"/>
<dbReference type="EMBL" id="CENE01000032">
    <property type="protein sequence ID" value="CEQ42685.1"/>
    <property type="molecule type" value="Genomic_DNA"/>
</dbReference>
<organism evidence="4 5">
    <name type="scientific">Sporidiobolus salmonicolor</name>
    <name type="common">Yeast-like fungus</name>
    <name type="synonym">Sporobolomyces salmonicolor</name>
    <dbReference type="NCBI Taxonomy" id="5005"/>
    <lineage>
        <taxon>Eukaryota</taxon>
        <taxon>Fungi</taxon>
        <taxon>Dikarya</taxon>
        <taxon>Basidiomycota</taxon>
        <taxon>Pucciniomycotina</taxon>
        <taxon>Microbotryomycetes</taxon>
        <taxon>Sporidiobolales</taxon>
        <taxon>Sporidiobolaceae</taxon>
        <taxon>Sporobolomyces</taxon>
    </lineage>
</organism>
<dbReference type="InterPro" id="IPR010286">
    <property type="entry name" value="METTL16/RlmF"/>
</dbReference>
<dbReference type="Proteomes" id="UP000243876">
    <property type="component" value="Unassembled WGS sequence"/>
</dbReference>
<sequence>MCKSPFVHLVSHGSSVLMRAINSGTGASAIYPLLACRTLCPPHPSSSSSSPSFQMLATDIDAHSLSFAEKNVFENSLLGQVSLFHVEQQGRIFPPEVVESVETCALSSLEAKQADYPLDFEEDSIDFTMCNPPFYASQDEIAASLAAKELEPFAVCTGASNEMLTPGGEVAFVSRMIDESLSLGSTKIRWFTSLLGKFSSISPLVDLLKSHHGQTTRWILTWSLQDRRIPSNKQTLLPSPPDPALARFAAPTQGLHTYIVPSASSVEPRAKTQEEDVVARVADAEGAATSYTYELEQVRGVLEGGEGAGDEDTEQEQEQEKEEEEEEEEGSGPPRKRRKKNEHPRPERDESATVYVAAWRNCWSRSARRAASRRSTDVDPLSRSPREREGEGEGEGRQQRPPPLPYLEARISLSLVASPSPAPAPPPTTPAGGELQIRLEAEWTRGLDRSSARQDFTGLWGFLIRKVAEGMKRRGTALEEREGERRGKV</sequence>
<dbReference type="PANTHER" id="PTHR13393:SF0">
    <property type="entry name" value="RNA N6-ADENOSINE-METHYLTRANSFERASE METTL16"/>
    <property type="match status" value="1"/>
</dbReference>
<feature type="compositionally biased region" description="Acidic residues" evidence="3">
    <location>
        <begin position="308"/>
        <end position="330"/>
    </location>
</feature>
<dbReference type="OrthoDB" id="514248at2759"/>
<reference evidence="5" key="1">
    <citation type="submission" date="2015-02" db="EMBL/GenBank/DDBJ databases">
        <authorList>
            <person name="Gon?alves P."/>
        </authorList>
    </citation>
    <scope>NUCLEOTIDE SEQUENCE [LARGE SCALE GENOMIC DNA]</scope>
</reference>
<dbReference type="GO" id="GO:0008168">
    <property type="term" value="F:methyltransferase activity"/>
    <property type="evidence" value="ECO:0007669"/>
    <property type="project" value="UniProtKB-KW"/>
</dbReference>
<dbReference type="GO" id="GO:0005634">
    <property type="term" value="C:nucleus"/>
    <property type="evidence" value="ECO:0007669"/>
    <property type="project" value="TreeGrafter"/>
</dbReference>
<feature type="region of interest" description="Disordered" evidence="3">
    <location>
        <begin position="304"/>
        <end position="436"/>
    </location>
</feature>
<evidence type="ECO:0000256" key="2">
    <source>
        <dbReference type="ARBA" id="ARBA00022679"/>
    </source>
</evidence>
<keyword evidence="1" id="KW-0489">Methyltransferase</keyword>
<dbReference type="Pfam" id="PF05971">
    <property type="entry name" value="Methyltransf_10"/>
    <property type="match status" value="1"/>
</dbReference>
<name>A0A0D6ESZ6_SPOSA</name>
<evidence type="ECO:0000313" key="5">
    <source>
        <dbReference type="Proteomes" id="UP000243876"/>
    </source>
</evidence>
<dbReference type="SUPFAM" id="SSF53335">
    <property type="entry name" value="S-adenosyl-L-methionine-dependent methyltransferases"/>
    <property type="match status" value="1"/>
</dbReference>
<evidence type="ECO:0000313" key="4">
    <source>
        <dbReference type="EMBL" id="CEQ42685.1"/>
    </source>
</evidence>
<keyword evidence="5" id="KW-1185">Reference proteome</keyword>
<gene>
    <name evidence="4" type="primary">SPOSA6832_04516</name>
</gene>
<evidence type="ECO:0000256" key="1">
    <source>
        <dbReference type="ARBA" id="ARBA00022603"/>
    </source>
</evidence>
<dbReference type="GO" id="GO:0070475">
    <property type="term" value="P:rRNA base methylation"/>
    <property type="evidence" value="ECO:0007669"/>
    <property type="project" value="TreeGrafter"/>
</dbReference>
<feature type="compositionally biased region" description="Basic and acidic residues" evidence="3">
    <location>
        <begin position="384"/>
        <end position="398"/>
    </location>
</feature>
<dbReference type="Gene3D" id="3.40.50.150">
    <property type="entry name" value="Vaccinia Virus protein VP39"/>
    <property type="match status" value="1"/>
</dbReference>
<accession>A0A0D6ESZ6</accession>
<dbReference type="AlphaFoldDB" id="A0A0D6ESZ6"/>
<protein>
    <submittedName>
        <fullName evidence="4">SPOSA6832_04516-mRNA-1:cds</fullName>
    </submittedName>
</protein>
<dbReference type="PANTHER" id="PTHR13393">
    <property type="entry name" value="SAM-DEPENDENT METHYLTRANSFERASE"/>
    <property type="match status" value="1"/>
</dbReference>